<dbReference type="Gene3D" id="3.40.630.30">
    <property type="match status" value="1"/>
</dbReference>
<dbReference type="GO" id="GO:0008999">
    <property type="term" value="F:protein-N-terminal-alanine acetyltransferase activity"/>
    <property type="evidence" value="ECO:0007669"/>
    <property type="project" value="TreeGrafter"/>
</dbReference>
<dbReference type="GO" id="GO:0005737">
    <property type="term" value="C:cytoplasm"/>
    <property type="evidence" value="ECO:0007669"/>
    <property type="project" value="TreeGrafter"/>
</dbReference>
<keyword evidence="3" id="KW-1185">Reference proteome</keyword>
<dbReference type="HOGENOM" id="CLU_013985_3_0_9"/>
<dbReference type="InterPro" id="IPR051908">
    <property type="entry name" value="Ribosomal_N-acetyltransferase"/>
</dbReference>
<dbReference type="STRING" id="1461582.BN1048_01019"/>
<organism evidence="2 3">
    <name type="scientific">Jeotgalicoccus saudimassiliensis</name>
    <dbReference type="NCBI Taxonomy" id="1461582"/>
    <lineage>
        <taxon>Bacteria</taxon>
        <taxon>Bacillati</taxon>
        <taxon>Bacillota</taxon>
        <taxon>Bacilli</taxon>
        <taxon>Bacillales</taxon>
        <taxon>Staphylococcaceae</taxon>
        <taxon>Jeotgalicoccus</taxon>
    </lineage>
</organism>
<dbReference type="PANTHER" id="PTHR43441:SF12">
    <property type="entry name" value="RIBOSOMAL N-ACETYLTRANSFERASE YDAF-RELATED"/>
    <property type="match status" value="1"/>
</dbReference>
<dbReference type="eggNOG" id="COG1670">
    <property type="taxonomic scope" value="Bacteria"/>
</dbReference>
<feature type="domain" description="N-acetyltransferase" evidence="1">
    <location>
        <begin position="23"/>
        <end position="166"/>
    </location>
</feature>
<dbReference type="PROSITE" id="PS51186">
    <property type="entry name" value="GNAT"/>
    <property type="match status" value="1"/>
</dbReference>
<sequence length="181" mass="21232">MTIKIDDTLELKQVQTDEYEALYKLVDSNRTQLREWLPWVDYMSSPGQYVPIIKDWIEMNDAHESKTLGVYYNGELAGMCGFNRIVGLSRRAEIGYWLAEAYTGKGIMNRAVTGLIDYGFDKMGLHRIEIVAGVENKKSRKIPERLKFKQEAVMKDYEFLYDHYHDCALYRMLKPEWLTLN</sequence>
<dbReference type="InterPro" id="IPR000182">
    <property type="entry name" value="GNAT_dom"/>
</dbReference>
<dbReference type="PANTHER" id="PTHR43441">
    <property type="entry name" value="RIBOSOMAL-PROTEIN-SERINE ACETYLTRANSFERASE"/>
    <property type="match status" value="1"/>
</dbReference>
<reference evidence="2 3" key="1">
    <citation type="submission" date="2014-07" db="EMBL/GenBank/DDBJ databases">
        <authorList>
            <person name="Urmite Genomes Urmite Genomes"/>
        </authorList>
    </citation>
    <scope>NUCLEOTIDE SEQUENCE [LARGE SCALE GENOMIC DNA]</scope>
    <source>
        <strain evidence="2 3">13MG44_air</strain>
    </source>
</reference>
<evidence type="ECO:0000313" key="2">
    <source>
        <dbReference type="EMBL" id="CEA00613.1"/>
    </source>
</evidence>
<proteinExistence type="predicted"/>
<keyword evidence="2" id="KW-0808">Transferase</keyword>
<evidence type="ECO:0000313" key="3">
    <source>
        <dbReference type="Proteomes" id="UP000044136"/>
    </source>
</evidence>
<dbReference type="Pfam" id="PF13302">
    <property type="entry name" value="Acetyltransf_3"/>
    <property type="match status" value="1"/>
</dbReference>
<dbReference type="Proteomes" id="UP000044136">
    <property type="component" value="Unassembled WGS sequence"/>
</dbReference>
<dbReference type="CDD" id="cd04301">
    <property type="entry name" value="NAT_SF"/>
    <property type="match status" value="1"/>
</dbReference>
<name>A0A078LZS6_9STAP</name>
<dbReference type="SUPFAM" id="SSF55729">
    <property type="entry name" value="Acyl-CoA N-acyltransferases (Nat)"/>
    <property type="match status" value="1"/>
</dbReference>
<dbReference type="GO" id="GO:1990189">
    <property type="term" value="F:protein N-terminal-serine acetyltransferase activity"/>
    <property type="evidence" value="ECO:0007669"/>
    <property type="project" value="TreeGrafter"/>
</dbReference>
<dbReference type="RefSeq" id="WP_052108812.1">
    <property type="nucleotide sequence ID" value="NZ_CCSE01000001.1"/>
</dbReference>
<gene>
    <name evidence="2" type="primary">ydaF_2</name>
    <name evidence="2" type="ORF">BN1048_01019</name>
</gene>
<dbReference type="InterPro" id="IPR016181">
    <property type="entry name" value="Acyl_CoA_acyltransferase"/>
</dbReference>
<dbReference type="EMBL" id="CCSE01000001">
    <property type="protein sequence ID" value="CEA00613.1"/>
    <property type="molecule type" value="Genomic_DNA"/>
</dbReference>
<dbReference type="AlphaFoldDB" id="A0A078LZS6"/>
<protein>
    <submittedName>
        <fullName evidence="2">Putative ribosomal N-acetyltransferase YdaF</fullName>
    </submittedName>
</protein>
<accession>A0A078LZS6</accession>
<evidence type="ECO:0000259" key="1">
    <source>
        <dbReference type="PROSITE" id="PS51186"/>
    </source>
</evidence>